<sequence length="227" mass="24974">MSAQNTIELDLECYKALESHRQSLDESALDILRRILLSADSTYKGISAGPVERRAPAGNEEGNIGGGAPYRTSPTLPPARLSPTSPLDRTGSTLPPDRMSSVLPLDWQDPNDETERRTGNYLVQLGEKACFASSQKAAYRLGLIWLEKTRPGLLAALARAGTRNRRIVAHSPDALYPRSPALAKHAEKLIDDWYVDVNLSKEQKLSRLKTACRHAGLMFGKDLIVDL</sequence>
<name>A0A9W6IKM0_9PROT</name>
<evidence type="ECO:0000313" key="2">
    <source>
        <dbReference type="EMBL" id="GLK52022.1"/>
    </source>
</evidence>
<feature type="compositionally biased region" description="Polar residues" evidence="1">
    <location>
        <begin position="82"/>
        <end position="93"/>
    </location>
</feature>
<feature type="region of interest" description="Disordered" evidence="1">
    <location>
        <begin position="48"/>
        <end position="113"/>
    </location>
</feature>
<evidence type="ECO:0000313" key="3">
    <source>
        <dbReference type="Proteomes" id="UP001143486"/>
    </source>
</evidence>
<dbReference type="GO" id="GO:0003677">
    <property type="term" value="F:DNA binding"/>
    <property type="evidence" value="ECO:0007669"/>
    <property type="project" value="InterPro"/>
</dbReference>
<reference evidence="2" key="2">
    <citation type="submission" date="2023-01" db="EMBL/GenBank/DDBJ databases">
        <authorList>
            <person name="Sun Q."/>
            <person name="Evtushenko L."/>
        </authorList>
    </citation>
    <scope>NUCLEOTIDE SEQUENCE</scope>
    <source>
        <strain evidence="2">VKM B-1513</strain>
    </source>
</reference>
<comment type="caution">
    <text evidence="2">The sequence shown here is derived from an EMBL/GenBank/DDBJ whole genome shotgun (WGS) entry which is preliminary data.</text>
</comment>
<reference evidence="2" key="1">
    <citation type="journal article" date="2014" name="Int. J. Syst. Evol. Microbiol.">
        <title>Complete genome sequence of Corynebacterium casei LMG S-19264T (=DSM 44701T), isolated from a smear-ripened cheese.</title>
        <authorList>
            <consortium name="US DOE Joint Genome Institute (JGI-PGF)"/>
            <person name="Walter F."/>
            <person name="Albersmeier A."/>
            <person name="Kalinowski J."/>
            <person name="Ruckert C."/>
        </authorList>
    </citation>
    <scope>NUCLEOTIDE SEQUENCE</scope>
    <source>
        <strain evidence="2">VKM B-1513</strain>
    </source>
</reference>
<dbReference type="InterPro" id="IPR036835">
    <property type="entry name" value="SeqA_DNA-bd_C_sf"/>
</dbReference>
<dbReference type="RefSeq" id="WP_271186386.1">
    <property type="nucleotide sequence ID" value="NZ_BSFE01000003.1"/>
</dbReference>
<gene>
    <name evidence="2" type="ORF">GCM10017621_15300</name>
</gene>
<dbReference type="EMBL" id="BSFE01000003">
    <property type="protein sequence ID" value="GLK52022.1"/>
    <property type="molecule type" value="Genomic_DNA"/>
</dbReference>
<protein>
    <submittedName>
        <fullName evidence="2">Uncharacterized protein</fullName>
    </submittedName>
</protein>
<dbReference type="AlphaFoldDB" id="A0A9W6IKM0"/>
<dbReference type="Gene3D" id="1.20.1380.10">
    <property type="entry name" value="Replication modulator SeqA, C-terminal DNA-binding domain"/>
    <property type="match status" value="1"/>
</dbReference>
<accession>A0A9W6IKM0</accession>
<proteinExistence type="predicted"/>
<organism evidence="2 3">
    <name type="scientific">Maricaulis virginensis</name>
    <dbReference type="NCBI Taxonomy" id="144022"/>
    <lineage>
        <taxon>Bacteria</taxon>
        <taxon>Pseudomonadati</taxon>
        <taxon>Pseudomonadota</taxon>
        <taxon>Alphaproteobacteria</taxon>
        <taxon>Maricaulales</taxon>
        <taxon>Maricaulaceae</taxon>
        <taxon>Maricaulis</taxon>
    </lineage>
</organism>
<evidence type="ECO:0000256" key="1">
    <source>
        <dbReference type="SAM" id="MobiDB-lite"/>
    </source>
</evidence>
<keyword evidence="3" id="KW-1185">Reference proteome</keyword>
<dbReference type="Proteomes" id="UP001143486">
    <property type="component" value="Unassembled WGS sequence"/>
</dbReference>